<proteinExistence type="inferred from homology"/>
<sequence>MLGKILVSSVVVGGSLLAAAPVAARETVPFHDERAEPGTIVVRTKERRLYLVIGQGSAIRYPVAVGKMGKQWQGYTRISGKYVQPAWSPPDEMRRDNPRLPDVIQGGSPRNPMGLRAMTLAGGQYAIHGTNRPSSIGTFASYGCVRMHNADIVDLYDRVGVGSPVLMTP</sequence>
<reference evidence="13" key="2">
    <citation type="submission" date="2020-09" db="EMBL/GenBank/DDBJ databases">
        <authorList>
            <person name="Sun Q."/>
            <person name="Zhou Y."/>
        </authorList>
    </citation>
    <scope>NUCLEOTIDE SEQUENCE</scope>
    <source>
        <strain evidence="13">CGMCC 1.12919</strain>
    </source>
</reference>
<comment type="caution">
    <text evidence="13">The sequence shown here is derived from an EMBL/GenBank/DDBJ whole genome shotgun (WGS) entry which is preliminary data.</text>
</comment>
<keyword evidence="14" id="KW-1185">Reference proteome</keyword>
<evidence type="ECO:0000256" key="10">
    <source>
        <dbReference type="SAM" id="MobiDB-lite"/>
    </source>
</evidence>
<dbReference type="CDD" id="cd16913">
    <property type="entry name" value="YkuD_like"/>
    <property type="match status" value="1"/>
</dbReference>
<evidence type="ECO:0000256" key="6">
    <source>
        <dbReference type="ARBA" id="ARBA00022960"/>
    </source>
</evidence>
<evidence type="ECO:0000256" key="8">
    <source>
        <dbReference type="ARBA" id="ARBA00023316"/>
    </source>
</evidence>
<keyword evidence="6 9" id="KW-0133">Cell shape</keyword>
<dbReference type="GO" id="GO:0008360">
    <property type="term" value="P:regulation of cell shape"/>
    <property type="evidence" value="ECO:0007669"/>
    <property type="project" value="UniProtKB-UniRule"/>
</dbReference>
<evidence type="ECO:0000256" key="9">
    <source>
        <dbReference type="PROSITE-ProRule" id="PRU01373"/>
    </source>
</evidence>
<keyword evidence="5" id="KW-0378">Hydrolase</keyword>
<evidence type="ECO:0000256" key="5">
    <source>
        <dbReference type="ARBA" id="ARBA00022801"/>
    </source>
</evidence>
<protein>
    <submittedName>
        <fullName evidence="13">L,D-transpeptidase</fullName>
    </submittedName>
</protein>
<gene>
    <name evidence="13" type="ORF">GCM10010994_53000</name>
</gene>
<dbReference type="GO" id="GO:0071972">
    <property type="term" value="F:peptidoglycan L,D-transpeptidase activity"/>
    <property type="evidence" value="ECO:0007669"/>
    <property type="project" value="TreeGrafter"/>
</dbReference>
<organism evidence="13 14">
    <name type="scientific">Chelatococcus reniformis</name>
    <dbReference type="NCBI Taxonomy" id="1494448"/>
    <lineage>
        <taxon>Bacteria</taxon>
        <taxon>Pseudomonadati</taxon>
        <taxon>Pseudomonadota</taxon>
        <taxon>Alphaproteobacteria</taxon>
        <taxon>Hyphomicrobiales</taxon>
        <taxon>Chelatococcaceae</taxon>
        <taxon>Chelatococcus</taxon>
    </lineage>
</organism>
<feature type="region of interest" description="Disordered" evidence="10">
    <location>
        <begin position="87"/>
        <end position="108"/>
    </location>
</feature>
<dbReference type="Proteomes" id="UP000637002">
    <property type="component" value="Unassembled WGS sequence"/>
</dbReference>
<comment type="similarity">
    <text evidence="2">Belongs to the YkuD family.</text>
</comment>
<evidence type="ECO:0000256" key="7">
    <source>
        <dbReference type="ARBA" id="ARBA00022984"/>
    </source>
</evidence>
<dbReference type="GO" id="GO:0018104">
    <property type="term" value="P:peptidoglycan-protein cross-linking"/>
    <property type="evidence" value="ECO:0007669"/>
    <property type="project" value="TreeGrafter"/>
</dbReference>
<dbReference type="AlphaFoldDB" id="A0A916XN00"/>
<keyword evidence="4" id="KW-0808">Transferase</keyword>
<keyword evidence="3" id="KW-0328">Glycosyltransferase</keyword>
<feature type="active site" description="Proton donor/acceptor" evidence="9">
    <location>
        <position position="128"/>
    </location>
</feature>
<name>A0A916XN00_9HYPH</name>
<evidence type="ECO:0000256" key="4">
    <source>
        <dbReference type="ARBA" id="ARBA00022679"/>
    </source>
</evidence>
<evidence type="ECO:0000256" key="1">
    <source>
        <dbReference type="ARBA" id="ARBA00004752"/>
    </source>
</evidence>
<dbReference type="PROSITE" id="PS52029">
    <property type="entry name" value="LD_TPASE"/>
    <property type="match status" value="1"/>
</dbReference>
<dbReference type="GO" id="GO:0016757">
    <property type="term" value="F:glycosyltransferase activity"/>
    <property type="evidence" value="ECO:0007669"/>
    <property type="project" value="UniProtKB-KW"/>
</dbReference>
<dbReference type="Gene3D" id="2.40.440.10">
    <property type="entry name" value="L,D-transpeptidase catalytic domain-like"/>
    <property type="match status" value="1"/>
</dbReference>
<keyword evidence="11" id="KW-0732">Signal</keyword>
<accession>A0A916XN00</accession>
<dbReference type="GO" id="GO:0071555">
    <property type="term" value="P:cell wall organization"/>
    <property type="evidence" value="ECO:0007669"/>
    <property type="project" value="UniProtKB-UniRule"/>
</dbReference>
<dbReference type="InterPro" id="IPR038063">
    <property type="entry name" value="Transpep_catalytic_dom"/>
</dbReference>
<feature type="chain" id="PRO_5037691080" evidence="11">
    <location>
        <begin position="25"/>
        <end position="169"/>
    </location>
</feature>
<evidence type="ECO:0000259" key="12">
    <source>
        <dbReference type="PROSITE" id="PS52029"/>
    </source>
</evidence>
<dbReference type="EMBL" id="BMGG01000010">
    <property type="protein sequence ID" value="GGC88442.1"/>
    <property type="molecule type" value="Genomic_DNA"/>
</dbReference>
<comment type="pathway">
    <text evidence="1 9">Cell wall biogenesis; peptidoglycan biosynthesis.</text>
</comment>
<evidence type="ECO:0000313" key="13">
    <source>
        <dbReference type="EMBL" id="GGC88442.1"/>
    </source>
</evidence>
<feature type="signal peptide" evidence="11">
    <location>
        <begin position="1"/>
        <end position="24"/>
    </location>
</feature>
<dbReference type="Pfam" id="PF03734">
    <property type="entry name" value="YkuD"/>
    <property type="match status" value="1"/>
</dbReference>
<dbReference type="GO" id="GO:0005576">
    <property type="term" value="C:extracellular region"/>
    <property type="evidence" value="ECO:0007669"/>
    <property type="project" value="TreeGrafter"/>
</dbReference>
<dbReference type="InterPro" id="IPR005490">
    <property type="entry name" value="LD_TPept_cat_dom"/>
</dbReference>
<dbReference type="InterPro" id="IPR050979">
    <property type="entry name" value="LD-transpeptidase"/>
</dbReference>
<evidence type="ECO:0000256" key="3">
    <source>
        <dbReference type="ARBA" id="ARBA00022676"/>
    </source>
</evidence>
<evidence type="ECO:0000256" key="2">
    <source>
        <dbReference type="ARBA" id="ARBA00005992"/>
    </source>
</evidence>
<evidence type="ECO:0000313" key="14">
    <source>
        <dbReference type="Proteomes" id="UP000637002"/>
    </source>
</evidence>
<keyword evidence="7 9" id="KW-0573">Peptidoglycan synthesis</keyword>
<keyword evidence="8 9" id="KW-0961">Cell wall biogenesis/degradation</keyword>
<dbReference type="PANTHER" id="PTHR30582">
    <property type="entry name" value="L,D-TRANSPEPTIDASE"/>
    <property type="match status" value="1"/>
</dbReference>
<feature type="active site" description="Nucleophile" evidence="9">
    <location>
        <position position="144"/>
    </location>
</feature>
<dbReference type="SUPFAM" id="SSF141523">
    <property type="entry name" value="L,D-transpeptidase catalytic domain-like"/>
    <property type="match status" value="1"/>
</dbReference>
<dbReference type="PANTHER" id="PTHR30582:SF24">
    <property type="entry name" value="L,D-TRANSPEPTIDASE ERFK_SRFK-RELATED"/>
    <property type="match status" value="1"/>
</dbReference>
<dbReference type="FunFam" id="2.40.440.10:FF:000002">
    <property type="entry name" value="L,D-transpeptidase ErfK/SrfK"/>
    <property type="match status" value="1"/>
</dbReference>
<reference evidence="13" key="1">
    <citation type="journal article" date="2014" name="Int. J. Syst. Evol. Microbiol.">
        <title>Complete genome sequence of Corynebacterium casei LMG S-19264T (=DSM 44701T), isolated from a smear-ripened cheese.</title>
        <authorList>
            <consortium name="US DOE Joint Genome Institute (JGI-PGF)"/>
            <person name="Walter F."/>
            <person name="Albersmeier A."/>
            <person name="Kalinowski J."/>
            <person name="Ruckert C."/>
        </authorList>
    </citation>
    <scope>NUCLEOTIDE SEQUENCE</scope>
    <source>
        <strain evidence="13">CGMCC 1.12919</strain>
    </source>
</reference>
<evidence type="ECO:0000256" key="11">
    <source>
        <dbReference type="SAM" id="SignalP"/>
    </source>
</evidence>
<feature type="domain" description="L,D-TPase catalytic" evidence="12">
    <location>
        <begin position="38"/>
        <end position="168"/>
    </location>
</feature>